<dbReference type="RefSeq" id="WP_380859219.1">
    <property type="nucleotide sequence ID" value="NZ_JBHRXV010000004.1"/>
</dbReference>
<reference evidence="3" key="1">
    <citation type="journal article" date="2019" name="Int. J. Syst. Evol. Microbiol.">
        <title>The Global Catalogue of Microorganisms (GCM) 10K type strain sequencing project: providing services to taxonomists for standard genome sequencing and annotation.</title>
        <authorList>
            <consortium name="The Broad Institute Genomics Platform"/>
            <consortium name="The Broad Institute Genome Sequencing Center for Infectious Disease"/>
            <person name="Wu L."/>
            <person name="Ma J."/>
        </authorList>
    </citation>
    <scope>NUCLEOTIDE SEQUENCE [LARGE SCALE GENOMIC DNA]</scope>
    <source>
        <strain evidence="3">KCTC 42644</strain>
    </source>
</reference>
<dbReference type="EMBL" id="JBHRXV010000004">
    <property type="protein sequence ID" value="MFC3712408.1"/>
    <property type="molecule type" value="Genomic_DNA"/>
</dbReference>
<gene>
    <name evidence="2" type="ORF">ACFOMD_07495</name>
</gene>
<evidence type="ECO:0008006" key="4">
    <source>
        <dbReference type="Google" id="ProtNLM"/>
    </source>
</evidence>
<evidence type="ECO:0000313" key="3">
    <source>
        <dbReference type="Proteomes" id="UP001595615"/>
    </source>
</evidence>
<accession>A0ABV7XAZ0</accession>
<evidence type="ECO:0000256" key="1">
    <source>
        <dbReference type="SAM" id="Phobius"/>
    </source>
</evidence>
<keyword evidence="1" id="KW-0472">Membrane</keyword>
<sequence>MRFLKVLIFLILALALAWFAALNWVPVTVKLWAPYELVIRLPVLIVAAVLIGWLPSALFHSVNRWRWTRKLTRTERELEAHKVVAEPATPAAPTTATVNTEIAPPQAQPIITPPAGA</sequence>
<keyword evidence="1" id="KW-1133">Transmembrane helix</keyword>
<dbReference type="Proteomes" id="UP001595615">
    <property type="component" value="Unassembled WGS sequence"/>
</dbReference>
<evidence type="ECO:0000313" key="2">
    <source>
        <dbReference type="EMBL" id="MFC3712408.1"/>
    </source>
</evidence>
<feature type="transmembrane region" description="Helical" evidence="1">
    <location>
        <begin position="37"/>
        <end position="59"/>
    </location>
</feature>
<keyword evidence="3" id="KW-1185">Reference proteome</keyword>
<proteinExistence type="predicted"/>
<comment type="caution">
    <text evidence="2">The sequence shown here is derived from an EMBL/GenBank/DDBJ whole genome shotgun (WGS) entry which is preliminary data.</text>
</comment>
<name>A0ABV7XAZ0_9SPHN</name>
<keyword evidence="1" id="KW-0812">Transmembrane</keyword>
<organism evidence="2 3">
    <name type="scientific">Sphingoaurantiacus capsulatus</name>
    <dbReference type="NCBI Taxonomy" id="1771310"/>
    <lineage>
        <taxon>Bacteria</taxon>
        <taxon>Pseudomonadati</taxon>
        <taxon>Pseudomonadota</taxon>
        <taxon>Alphaproteobacteria</taxon>
        <taxon>Sphingomonadales</taxon>
        <taxon>Sphingosinicellaceae</taxon>
        <taxon>Sphingoaurantiacus</taxon>
    </lineage>
</organism>
<protein>
    <recommendedName>
        <fullName evidence="4">Lipopolysaccharide assembly protein A domain-containing protein</fullName>
    </recommendedName>
</protein>